<proteinExistence type="predicted"/>
<dbReference type="RefSeq" id="WP_110172594.1">
    <property type="nucleotide sequence ID" value="NZ_CP015136.1"/>
</dbReference>
<gene>
    <name evidence="2" type="ORF">LuPra_04249</name>
</gene>
<evidence type="ECO:0000313" key="2">
    <source>
        <dbReference type="EMBL" id="AMY11005.1"/>
    </source>
</evidence>
<dbReference type="AlphaFoldDB" id="A0A143PQX7"/>
<reference evidence="2 3" key="1">
    <citation type="journal article" date="2016" name="Genome Announc.">
        <title>First Complete Genome Sequence of a Subdivision 6 Acidobacterium Strain.</title>
        <authorList>
            <person name="Huang S."/>
            <person name="Vieira S."/>
            <person name="Bunk B."/>
            <person name="Riedel T."/>
            <person name="Sproer C."/>
            <person name="Overmann J."/>
        </authorList>
    </citation>
    <scope>NUCLEOTIDE SEQUENCE [LARGE SCALE GENOMIC DNA]</scope>
    <source>
        <strain evidence="3">DSM 100886 HEG_-6_39</strain>
    </source>
</reference>
<protein>
    <submittedName>
        <fullName evidence="2">Uncharacterized protein</fullName>
    </submittedName>
</protein>
<keyword evidence="3" id="KW-1185">Reference proteome</keyword>
<evidence type="ECO:0000256" key="1">
    <source>
        <dbReference type="SAM" id="MobiDB-lite"/>
    </source>
</evidence>
<organism evidence="2 3">
    <name type="scientific">Luteitalea pratensis</name>
    <dbReference type="NCBI Taxonomy" id="1855912"/>
    <lineage>
        <taxon>Bacteria</taxon>
        <taxon>Pseudomonadati</taxon>
        <taxon>Acidobacteriota</taxon>
        <taxon>Vicinamibacteria</taxon>
        <taxon>Vicinamibacterales</taxon>
        <taxon>Vicinamibacteraceae</taxon>
        <taxon>Luteitalea</taxon>
    </lineage>
</organism>
<sequence>MTDHDDTQLDAALEALARQDIPPDHVARVLARTSAEQANAPVDARGGQVLVYLRPRWLFPIAATVLAVLGATWQLNRQVETWLPAETAGSESRPYQLHVWGAPEEIVQPVLPPQAYWGMDPFREFATLRSGTQEHRNTGTQGGRQASAGTARNGAAWVPPPSDLPPIDLESIVAASLDVAPAEPLEVITLADIPLATIVIGPITEEEDP</sequence>
<dbReference type="STRING" id="1855912.LuPra_04249"/>
<dbReference type="KEGG" id="abac:LuPra_04249"/>
<dbReference type="Proteomes" id="UP000076079">
    <property type="component" value="Chromosome"/>
</dbReference>
<name>A0A143PQX7_LUTPR</name>
<dbReference type="EMBL" id="CP015136">
    <property type="protein sequence ID" value="AMY11005.1"/>
    <property type="molecule type" value="Genomic_DNA"/>
</dbReference>
<accession>A0A143PQX7</accession>
<evidence type="ECO:0000313" key="3">
    <source>
        <dbReference type="Proteomes" id="UP000076079"/>
    </source>
</evidence>
<reference evidence="3" key="2">
    <citation type="submission" date="2016-04" db="EMBL/GenBank/DDBJ databases">
        <title>First Complete Genome Sequence of a Subdivision 6 Acidobacterium.</title>
        <authorList>
            <person name="Huang S."/>
            <person name="Vieira S."/>
            <person name="Bunk B."/>
            <person name="Riedel T."/>
            <person name="Sproeer C."/>
            <person name="Overmann J."/>
        </authorList>
    </citation>
    <scope>NUCLEOTIDE SEQUENCE [LARGE SCALE GENOMIC DNA]</scope>
    <source>
        <strain evidence="3">DSM 100886 HEG_-6_39</strain>
    </source>
</reference>
<feature type="region of interest" description="Disordered" evidence="1">
    <location>
        <begin position="132"/>
        <end position="161"/>
    </location>
</feature>